<feature type="transmembrane region" description="Helical" evidence="8">
    <location>
        <begin position="248"/>
        <end position="267"/>
    </location>
</feature>
<evidence type="ECO:0000313" key="10">
    <source>
        <dbReference type="Proteomes" id="UP000824160"/>
    </source>
</evidence>
<dbReference type="EMBL" id="DVLW01000006">
    <property type="protein sequence ID" value="HIT93573.1"/>
    <property type="molecule type" value="Genomic_DNA"/>
</dbReference>
<name>A0A9D1H4Q0_9FIRM</name>
<protein>
    <submittedName>
        <fullName evidence="9">Potassium transporter Trk</fullName>
    </submittedName>
</protein>
<feature type="transmembrane region" description="Helical" evidence="8">
    <location>
        <begin position="330"/>
        <end position="347"/>
    </location>
</feature>
<feature type="transmembrane region" description="Helical" evidence="8">
    <location>
        <begin position="171"/>
        <end position="195"/>
    </location>
</feature>
<dbReference type="AlphaFoldDB" id="A0A9D1H4Q0"/>
<dbReference type="GO" id="GO:0008324">
    <property type="term" value="F:monoatomic cation transmembrane transporter activity"/>
    <property type="evidence" value="ECO:0007669"/>
    <property type="project" value="InterPro"/>
</dbReference>
<feature type="transmembrane region" description="Helical" evidence="8">
    <location>
        <begin position="84"/>
        <end position="111"/>
    </location>
</feature>
<dbReference type="Proteomes" id="UP000824160">
    <property type="component" value="Unassembled WGS sequence"/>
</dbReference>
<gene>
    <name evidence="9" type="ORF">IAC43_00140</name>
</gene>
<evidence type="ECO:0000256" key="8">
    <source>
        <dbReference type="SAM" id="Phobius"/>
    </source>
</evidence>
<reference evidence="9" key="2">
    <citation type="journal article" date="2021" name="PeerJ">
        <title>Extensive microbial diversity within the chicken gut microbiome revealed by metagenomics and culture.</title>
        <authorList>
            <person name="Gilroy R."/>
            <person name="Ravi A."/>
            <person name="Getino M."/>
            <person name="Pursley I."/>
            <person name="Horton D.L."/>
            <person name="Alikhan N.F."/>
            <person name="Baker D."/>
            <person name="Gharbi K."/>
            <person name="Hall N."/>
            <person name="Watson M."/>
            <person name="Adriaenssens E.M."/>
            <person name="Foster-Nyarko E."/>
            <person name="Jarju S."/>
            <person name="Secka A."/>
            <person name="Antonio M."/>
            <person name="Oren A."/>
            <person name="Chaudhuri R.R."/>
            <person name="La Ragione R."/>
            <person name="Hildebrand F."/>
            <person name="Pallen M.J."/>
        </authorList>
    </citation>
    <scope>NUCLEOTIDE SEQUENCE</scope>
    <source>
        <strain evidence="9">ChiBcec7-5410</strain>
    </source>
</reference>
<keyword evidence="4 8" id="KW-0812">Transmembrane</keyword>
<comment type="caution">
    <text evidence="9">The sequence shown here is derived from an EMBL/GenBank/DDBJ whole genome shotgun (WGS) entry which is preliminary data.</text>
</comment>
<keyword evidence="2" id="KW-0813">Transport</keyword>
<feature type="transmembrane region" description="Helical" evidence="8">
    <location>
        <begin position="368"/>
        <end position="388"/>
    </location>
</feature>
<dbReference type="PANTHER" id="PTHR32024">
    <property type="entry name" value="TRK SYSTEM POTASSIUM UPTAKE PROTEIN TRKG-RELATED"/>
    <property type="match status" value="1"/>
</dbReference>
<feature type="transmembrane region" description="Helical" evidence="8">
    <location>
        <begin position="419"/>
        <end position="443"/>
    </location>
</feature>
<comment type="subcellular location">
    <subcellularLocation>
        <location evidence="1">Cell membrane</location>
        <topology evidence="1">Multi-pass membrane protein</topology>
    </subcellularLocation>
</comment>
<evidence type="ECO:0000256" key="6">
    <source>
        <dbReference type="ARBA" id="ARBA00023065"/>
    </source>
</evidence>
<organism evidence="9 10">
    <name type="scientific">Candidatus Faecivivens stercoripullorum</name>
    <dbReference type="NCBI Taxonomy" id="2840805"/>
    <lineage>
        <taxon>Bacteria</taxon>
        <taxon>Bacillati</taxon>
        <taxon>Bacillota</taxon>
        <taxon>Clostridia</taxon>
        <taxon>Eubacteriales</taxon>
        <taxon>Oscillospiraceae</taxon>
        <taxon>Oscillospiraceae incertae sedis</taxon>
        <taxon>Candidatus Faecivivens</taxon>
    </lineage>
</organism>
<evidence type="ECO:0000256" key="5">
    <source>
        <dbReference type="ARBA" id="ARBA00022989"/>
    </source>
</evidence>
<reference evidence="9" key="1">
    <citation type="submission" date="2020-10" db="EMBL/GenBank/DDBJ databases">
        <authorList>
            <person name="Gilroy R."/>
        </authorList>
    </citation>
    <scope>NUCLEOTIDE SEQUENCE</scope>
    <source>
        <strain evidence="9">ChiBcec7-5410</strain>
    </source>
</reference>
<dbReference type="GO" id="GO:0005886">
    <property type="term" value="C:plasma membrane"/>
    <property type="evidence" value="ECO:0007669"/>
    <property type="project" value="UniProtKB-SubCell"/>
</dbReference>
<keyword evidence="5 8" id="KW-1133">Transmembrane helix</keyword>
<feature type="transmembrane region" description="Helical" evidence="8">
    <location>
        <begin position="207"/>
        <end position="228"/>
    </location>
</feature>
<evidence type="ECO:0000256" key="4">
    <source>
        <dbReference type="ARBA" id="ARBA00022692"/>
    </source>
</evidence>
<dbReference type="PANTHER" id="PTHR32024:SF1">
    <property type="entry name" value="KTR SYSTEM POTASSIUM UPTAKE PROTEIN B"/>
    <property type="match status" value="1"/>
</dbReference>
<dbReference type="Pfam" id="PF02386">
    <property type="entry name" value="TrkH"/>
    <property type="match status" value="1"/>
</dbReference>
<keyword evidence="3" id="KW-1003">Cell membrane</keyword>
<evidence type="ECO:0000256" key="1">
    <source>
        <dbReference type="ARBA" id="ARBA00004651"/>
    </source>
</evidence>
<evidence type="ECO:0000256" key="3">
    <source>
        <dbReference type="ARBA" id="ARBA00022475"/>
    </source>
</evidence>
<evidence type="ECO:0000256" key="2">
    <source>
        <dbReference type="ARBA" id="ARBA00022448"/>
    </source>
</evidence>
<feature type="transmembrane region" description="Helical" evidence="8">
    <location>
        <begin position="59"/>
        <end position="78"/>
    </location>
</feature>
<sequence length="465" mass="50682">MGRMQKSLQQNQHKLYKPLSRFSRNPGQLITLSFLAVILTGTLLLMMPFSTRSGLGTPFLAALFTATSATCVTGLAIYDTYSHFSIIGQTVIICLIQIGGLGLLTLTGFFYSLMRRKMGLRTAQLTQESISADTRSNTQSLLRMVIKVTFVTELIGCLLMLPMLVPEYGSYGVFMAVFLSISAYCNAGFDLFGFLKPGASLIPVQDNLPLVAVISALIICGGLGFIVWQDVLVYRRHKRLHFHTRMVLITTAILLLGGTLLFVIMEWTNPATLGPMSIGQKFAHAFFQSVTCRTAGFMTFDQMAMRDISKILSIVLMFIGAAPGSTGGGIKLTTALIIFMTVVSVIRGEEDTIVTRRRIDKSVVYRSLAVAFLAACMVVFTTLILLITSDASSVDALYETVSAFGTVGLSTGVTTATNWVGQLALIFTMFFGRIGPVAFALALSMRPKSPASRLRREPEGKIWVA</sequence>
<dbReference type="InterPro" id="IPR003445">
    <property type="entry name" value="Cat_transpt"/>
</dbReference>
<evidence type="ECO:0000313" key="9">
    <source>
        <dbReference type="EMBL" id="HIT93573.1"/>
    </source>
</evidence>
<proteinExistence type="predicted"/>
<keyword evidence="6" id="KW-0406">Ion transport</keyword>
<feature type="transmembrane region" description="Helical" evidence="8">
    <location>
        <begin position="29"/>
        <end position="47"/>
    </location>
</feature>
<evidence type="ECO:0000256" key="7">
    <source>
        <dbReference type="ARBA" id="ARBA00023136"/>
    </source>
</evidence>
<accession>A0A9D1H4Q0</accession>
<feature type="transmembrane region" description="Helical" evidence="8">
    <location>
        <begin position="144"/>
        <end position="165"/>
    </location>
</feature>
<dbReference type="GO" id="GO:0030001">
    <property type="term" value="P:metal ion transport"/>
    <property type="evidence" value="ECO:0007669"/>
    <property type="project" value="UniProtKB-ARBA"/>
</dbReference>
<keyword evidence="7 8" id="KW-0472">Membrane</keyword>